<name>A0A5S5C148_9FLAO</name>
<keyword evidence="1" id="KW-1133">Transmembrane helix</keyword>
<reference evidence="2 3" key="1">
    <citation type="submission" date="2019-07" db="EMBL/GenBank/DDBJ databases">
        <title>Genomic Encyclopedia of Archaeal and Bacterial Type Strains, Phase II (KMG-II): from individual species to whole genera.</title>
        <authorList>
            <person name="Goeker M."/>
        </authorList>
    </citation>
    <scope>NUCLEOTIDE SEQUENCE [LARGE SCALE GENOMIC DNA]</scope>
    <source>
        <strain evidence="2 3">DSM 17527</strain>
    </source>
</reference>
<proteinExistence type="predicted"/>
<keyword evidence="1" id="KW-0472">Membrane</keyword>
<accession>A0A5S5C148</accession>
<dbReference type="EMBL" id="VNHU01000008">
    <property type="protein sequence ID" value="TYP71683.1"/>
    <property type="molecule type" value="Genomic_DNA"/>
</dbReference>
<keyword evidence="1" id="KW-0812">Transmembrane</keyword>
<feature type="transmembrane region" description="Helical" evidence="1">
    <location>
        <begin position="80"/>
        <end position="101"/>
    </location>
</feature>
<evidence type="ECO:0000256" key="1">
    <source>
        <dbReference type="SAM" id="Phobius"/>
    </source>
</evidence>
<dbReference type="RefSeq" id="WP_148783279.1">
    <property type="nucleotide sequence ID" value="NZ_VNHU01000008.1"/>
</dbReference>
<dbReference type="AlphaFoldDB" id="A0A5S5C148"/>
<dbReference type="Proteomes" id="UP000324376">
    <property type="component" value="Unassembled WGS sequence"/>
</dbReference>
<comment type="caution">
    <text evidence="2">The sequence shown here is derived from an EMBL/GenBank/DDBJ whole genome shotgun (WGS) entry which is preliminary data.</text>
</comment>
<gene>
    <name evidence="2" type="ORF">BD809_10893</name>
</gene>
<dbReference type="OrthoDB" id="1122768at2"/>
<feature type="transmembrane region" description="Helical" evidence="1">
    <location>
        <begin position="39"/>
        <end position="59"/>
    </location>
</feature>
<dbReference type="InterPro" id="IPR025250">
    <property type="entry name" value="DUF4199"/>
</dbReference>
<keyword evidence="3" id="KW-1185">Reference proteome</keyword>
<sequence>MENTQVSAKKIIINYGLLLGIVSVVFGVILYVTDSYMDQNWMHSLIGFLILIGAIVYGIKAYKTANGGFLTLGEGIKVGIGIALVGGLISVVWTLLLMQVIEPDMMERMAEVSREKMQEQYPDFTQEQLDQSAAMAEKFSSPFIISAFSLLFNLFFGFIFALIASLVMQKKQTFN</sequence>
<feature type="transmembrane region" description="Helical" evidence="1">
    <location>
        <begin position="12"/>
        <end position="33"/>
    </location>
</feature>
<feature type="transmembrane region" description="Helical" evidence="1">
    <location>
        <begin position="143"/>
        <end position="167"/>
    </location>
</feature>
<protein>
    <submittedName>
        <fullName evidence="2">Uncharacterized protein DUF4199</fullName>
    </submittedName>
</protein>
<evidence type="ECO:0000313" key="3">
    <source>
        <dbReference type="Proteomes" id="UP000324376"/>
    </source>
</evidence>
<organism evidence="2 3">
    <name type="scientific">Aquimarina intermedia</name>
    <dbReference type="NCBI Taxonomy" id="350814"/>
    <lineage>
        <taxon>Bacteria</taxon>
        <taxon>Pseudomonadati</taxon>
        <taxon>Bacteroidota</taxon>
        <taxon>Flavobacteriia</taxon>
        <taxon>Flavobacteriales</taxon>
        <taxon>Flavobacteriaceae</taxon>
        <taxon>Aquimarina</taxon>
    </lineage>
</organism>
<evidence type="ECO:0000313" key="2">
    <source>
        <dbReference type="EMBL" id="TYP71683.1"/>
    </source>
</evidence>
<dbReference type="Pfam" id="PF13858">
    <property type="entry name" value="DUF4199"/>
    <property type="match status" value="1"/>
</dbReference>